<feature type="domain" description="NB-ARC" evidence="1">
    <location>
        <begin position="63"/>
        <end position="184"/>
    </location>
</feature>
<dbReference type="AlphaFoldDB" id="A0A0C3AQL5"/>
<evidence type="ECO:0000259" key="1">
    <source>
        <dbReference type="Pfam" id="PF00931"/>
    </source>
</evidence>
<protein>
    <recommendedName>
        <fullName evidence="1">NB-ARC domain-containing protein</fullName>
    </recommendedName>
</protein>
<dbReference type="OrthoDB" id="674604at2759"/>
<reference evidence="2 3" key="1">
    <citation type="submission" date="2014-04" db="EMBL/GenBank/DDBJ databases">
        <authorList>
            <consortium name="DOE Joint Genome Institute"/>
            <person name="Kuo A."/>
            <person name="Zuccaro A."/>
            <person name="Kohler A."/>
            <person name="Nagy L.G."/>
            <person name="Floudas D."/>
            <person name="Copeland A."/>
            <person name="Barry K.W."/>
            <person name="Cichocki N."/>
            <person name="Veneault-Fourrey C."/>
            <person name="LaButti K."/>
            <person name="Lindquist E.A."/>
            <person name="Lipzen A."/>
            <person name="Lundell T."/>
            <person name="Morin E."/>
            <person name="Murat C."/>
            <person name="Sun H."/>
            <person name="Tunlid A."/>
            <person name="Henrissat B."/>
            <person name="Grigoriev I.V."/>
            <person name="Hibbett D.S."/>
            <person name="Martin F."/>
            <person name="Nordberg H.P."/>
            <person name="Cantor M.N."/>
            <person name="Hua S.X."/>
        </authorList>
    </citation>
    <scope>NUCLEOTIDE SEQUENCE [LARGE SCALE GENOMIC DNA]</scope>
    <source>
        <strain evidence="2 3">MAFF 305830</strain>
    </source>
</reference>
<feature type="non-terminal residue" evidence="2">
    <location>
        <position position="184"/>
    </location>
</feature>
<dbReference type="GO" id="GO:0043531">
    <property type="term" value="F:ADP binding"/>
    <property type="evidence" value="ECO:0007669"/>
    <property type="project" value="InterPro"/>
</dbReference>
<reference evidence="3" key="2">
    <citation type="submission" date="2015-01" db="EMBL/GenBank/DDBJ databases">
        <title>Evolutionary Origins and Diversification of the Mycorrhizal Mutualists.</title>
        <authorList>
            <consortium name="DOE Joint Genome Institute"/>
            <consortium name="Mycorrhizal Genomics Consortium"/>
            <person name="Kohler A."/>
            <person name="Kuo A."/>
            <person name="Nagy L.G."/>
            <person name="Floudas D."/>
            <person name="Copeland A."/>
            <person name="Barry K.W."/>
            <person name="Cichocki N."/>
            <person name="Veneault-Fourrey C."/>
            <person name="LaButti K."/>
            <person name="Lindquist E.A."/>
            <person name="Lipzen A."/>
            <person name="Lundell T."/>
            <person name="Morin E."/>
            <person name="Murat C."/>
            <person name="Riley R."/>
            <person name="Ohm R."/>
            <person name="Sun H."/>
            <person name="Tunlid A."/>
            <person name="Henrissat B."/>
            <person name="Grigoriev I.V."/>
            <person name="Hibbett D.S."/>
            <person name="Martin F."/>
        </authorList>
    </citation>
    <scope>NUCLEOTIDE SEQUENCE [LARGE SCALE GENOMIC DNA]</scope>
    <source>
        <strain evidence="3">MAFF 305830</strain>
    </source>
</reference>
<evidence type="ECO:0000313" key="3">
    <source>
        <dbReference type="Proteomes" id="UP000054097"/>
    </source>
</evidence>
<dbReference type="InterPro" id="IPR002182">
    <property type="entry name" value="NB-ARC"/>
</dbReference>
<dbReference type="Gene3D" id="3.40.50.300">
    <property type="entry name" value="P-loop containing nucleotide triphosphate hydrolases"/>
    <property type="match status" value="1"/>
</dbReference>
<dbReference type="SUPFAM" id="SSF52540">
    <property type="entry name" value="P-loop containing nucleoside triphosphate hydrolases"/>
    <property type="match status" value="1"/>
</dbReference>
<organism evidence="2 3">
    <name type="scientific">Serendipita vermifera MAFF 305830</name>
    <dbReference type="NCBI Taxonomy" id="933852"/>
    <lineage>
        <taxon>Eukaryota</taxon>
        <taxon>Fungi</taxon>
        <taxon>Dikarya</taxon>
        <taxon>Basidiomycota</taxon>
        <taxon>Agaricomycotina</taxon>
        <taxon>Agaricomycetes</taxon>
        <taxon>Sebacinales</taxon>
        <taxon>Serendipitaceae</taxon>
        <taxon>Serendipita</taxon>
    </lineage>
</organism>
<gene>
    <name evidence="2" type="ORF">M408DRAFT_79205</name>
</gene>
<sequence>MQARVGSVTVSQLSRYTLICVRYNYSHSHLAIAQPSTIKIMAKRPPPVSPCFVLREKPWKIMTDHLVISSSSRQKVFPITGMGGCGKTQLVSYFLQEYPGLYTQTVYVDASSSSSIKTDFQTWARTLGDGHESDAWEDALRTLNRVPRDEQWILILDNADDPGLNINLFLPQDINITILITSRN</sequence>
<evidence type="ECO:0000313" key="2">
    <source>
        <dbReference type="EMBL" id="KIM22349.1"/>
    </source>
</evidence>
<dbReference type="HOGENOM" id="CLU_1471669_0_0_1"/>
<accession>A0A0C3AQL5</accession>
<dbReference type="Pfam" id="PF00931">
    <property type="entry name" value="NB-ARC"/>
    <property type="match status" value="1"/>
</dbReference>
<dbReference type="InterPro" id="IPR027417">
    <property type="entry name" value="P-loop_NTPase"/>
</dbReference>
<dbReference type="Proteomes" id="UP000054097">
    <property type="component" value="Unassembled WGS sequence"/>
</dbReference>
<dbReference type="EMBL" id="KN824358">
    <property type="protein sequence ID" value="KIM22349.1"/>
    <property type="molecule type" value="Genomic_DNA"/>
</dbReference>
<keyword evidence="3" id="KW-1185">Reference proteome</keyword>
<name>A0A0C3AQL5_SERVB</name>
<proteinExistence type="predicted"/>